<evidence type="ECO:0000313" key="3">
    <source>
        <dbReference type="EnsemblMetazoa" id="HelroP183202"/>
    </source>
</evidence>
<dbReference type="InterPro" id="IPR011029">
    <property type="entry name" value="DEATH-like_dom_sf"/>
</dbReference>
<dbReference type="GeneID" id="20208906"/>
<keyword evidence="4" id="KW-1185">Reference proteome</keyword>
<feature type="region of interest" description="Disordered" evidence="1">
    <location>
        <begin position="272"/>
        <end position="302"/>
    </location>
</feature>
<gene>
    <name evidence="3" type="primary">20208906</name>
    <name evidence="2" type="ORF">HELRODRAFT_183202</name>
</gene>
<feature type="compositionally biased region" description="Low complexity" evidence="1">
    <location>
        <begin position="9"/>
        <end position="31"/>
    </location>
</feature>
<feature type="region of interest" description="Disordered" evidence="1">
    <location>
        <begin position="361"/>
        <end position="411"/>
    </location>
</feature>
<dbReference type="CDD" id="cd01670">
    <property type="entry name" value="Death"/>
    <property type="match status" value="1"/>
</dbReference>
<evidence type="ECO:0008006" key="5">
    <source>
        <dbReference type="Google" id="ProtNLM"/>
    </source>
</evidence>
<sequence length="448" mass="51776">MSTRRMENSRNNNNNKNNNNNRNNNNNNNYYNREDVFNDEDNDDDVNNDGDDDEEEDDEHKYFYPTSTPLSENSHICRAIGIRLHTADERWRTLSEKLLPNLTSLENDIIARAKNSGEELLRRWFQTMGKAADLGALQKCLKMMDDFKDVAECLDELRKNERVIWVSLYLGSSKEKLGEESFRVKGKYPLKKYVSKWLLQHSVRKLSRSVFQYEFVDADFKWSDIAQSYVGQDVRIRLLAYLKEVGYDYDDYYDDMITNPSEEKTLVLRANTNNNNTNNNTNNDNNNNKQSENAASKTKSDIIKPNVTKKLINFSTSSSSSGNSSYYKNDKKTYSSNKNIFDSRLSTIDGSASTQLSGLSVRESSEDYDNNNPIYGFNYRRSNNNNNSPDQEKPFNRHDRPLPSTPSNNKNLNDLNDLGNCVSNAHCHFMNIILDDDEDDNNKSYSKL</sequence>
<dbReference type="AlphaFoldDB" id="T1FJA7"/>
<dbReference type="CTD" id="20208906"/>
<dbReference type="EnsemblMetazoa" id="HelroT183202">
    <property type="protein sequence ID" value="HelroP183202"/>
    <property type="gene ID" value="HelroG183202"/>
</dbReference>
<protein>
    <recommendedName>
        <fullName evidence="5">Death domain-containing protein</fullName>
    </recommendedName>
</protein>
<evidence type="ECO:0000313" key="2">
    <source>
        <dbReference type="EMBL" id="ESO11416.1"/>
    </source>
</evidence>
<evidence type="ECO:0000313" key="4">
    <source>
        <dbReference type="Proteomes" id="UP000015101"/>
    </source>
</evidence>
<dbReference type="InParanoid" id="T1FJA7"/>
<dbReference type="RefSeq" id="XP_009010484.1">
    <property type="nucleotide sequence ID" value="XM_009012236.1"/>
</dbReference>
<feature type="region of interest" description="Disordered" evidence="1">
    <location>
        <begin position="314"/>
        <end position="334"/>
    </location>
</feature>
<feature type="region of interest" description="Disordered" evidence="1">
    <location>
        <begin position="1"/>
        <end position="67"/>
    </location>
</feature>
<dbReference type="GO" id="GO:0004402">
    <property type="term" value="F:histone acetyltransferase activity"/>
    <property type="evidence" value="ECO:0000318"/>
    <property type="project" value="GO_Central"/>
</dbReference>
<feature type="compositionally biased region" description="Low complexity" evidence="1">
    <location>
        <begin position="272"/>
        <end position="288"/>
    </location>
</feature>
<evidence type="ECO:0000256" key="1">
    <source>
        <dbReference type="SAM" id="MobiDB-lite"/>
    </source>
</evidence>
<accession>T1FJA7</accession>
<dbReference type="EMBL" id="KB095818">
    <property type="protein sequence ID" value="ESO11416.1"/>
    <property type="molecule type" value="Genomic_DNA"/>
</dbReference>
<feature type="compositionally biased region" description="Acidic residues" evidence="1">
    <location>
        <begin position="37"/>
        <end position="58"/>
    </location>
</feature>
<dbReference type="Proteomes" id="UP000015101">
    <property type="component" value="Unassembled WGS sequence"/>
</dbReference>
<dbReference type="EMBL" id="AMQM01008634">
    <property type="status" value="NOT_ANNOTATED_CDS"/>
    <property type="molecule type" value="Genomic_DNA"/>
</dbReference>
<dbReference type="Gene3D" id="1.10.533.10">
    <property type="entry name" value="Death Domain, Fas"/>
    <property type="match status" value="1"/>
</dbReference>
<dbReference type="HOGENOM" id="CLU_611496_0_0_1"/>
<proteinExistence type="predicted"/>
<organism evidence="3 4">
    <name type="scientific">Helobdella robusta</name>
    <name type="common">Californian leech</name>
    <dbReference type="NCBI Taxonomy" id="6412"/>
    <lineage>
        <taxon>Eukaryota</taxon>
        <taxon>Metazoa</taxon>
        <taxon>Spiralia</taxon>
        <taxon>Lophotrochozoa</taxon>
        <taxon>Annelida</taxon>
        <taxon>Clitellata</taxon>
        <taxon>Hirudinea</taxon>
        <taxon>Rhynchobdellida</taxon>
        <taxon>Glossiphoniidae</taxon>
        <taxon>Helobdella</taxon>
    </lineage>
</organism>
<reference evidence="4" key="1">
    <citation type="submission" date="2012-12" db="EMBL/GenBank/DDBJ databases">
        <authorList>
            <person name="Hellsten U."/>
            <person name="Grimwood J."/>
            <person name="Chapman J.A."/>
            <person name="Shapiro H."/>
            <person name="Aerts A."/>
            <person name="Otillar R.P."/>
            <person name="Terry A.Y."/>
            <person name="Boore J.L."/>
            <person name="Simakov O."/>
            <person name="Marletaz F."/>
            <person name="Cho S.-J."/>
            <person name="Edsinger-Gonzales E."/>
            <person name="Havlak P."/>
            <person name="Kuo D.-H."/>
            <person name="Larsson T."/>
            <person name="Lv J."/>
            <person name="Arendt D."/>
            <person name="Savage R."/>
            <person name="Osoegawa K."/>
            <person name="de Jong P."/>
            <person name="Lindberg D.R."/>
            <person name="Seaver E.C."/>
            <person name="Weisblat D.A."/>
            <person name="Putnam N.H."/>
            <person name="Grigoriev I.V."/>
            <person name="Rokhsar D.S."/>
        </authorList>
    </citation>
    <scope>NUCLEOTIDE SEQUENCE</scope>
</reference>
<reference evidence="3" key="3">
    <citation type="submission" date="2015-06" db="UniProtKB">
        <authorList>
            <consortium name="EnsemblMetazoa"/>
        </authorList>
    </citation>
    <scope>IDENTIFICATION</scope>
</reference>
<feature type="compositionally biased region" description="Low complexity" evidence="1">
    <location>
        <begin position="315"/>
        <end position="325"/>
    </location>
</feature>
<feature type="compositionally biased region" description="Basic and acidic residues" evidence="1">
    <location>
        <begin position="390"/>
        <end position="401"/>
    </location>
</feature>
<feature type="compositionally biased region" description="Low complexity" evidence="1">
    <location>
        <begin position="378"/>
        <end position="388"/>
    </location>
</feature>
<name>T1FJA7_HELRO</name>
<reference evidence="2 4" key="2">
    <citation type="journal article" date="2013" name="Nature">
        <title>Insights into bilaterian evolution from three spiralian genomes.</title>
        <authorList>
            <person name="Simakov O."/>
            <person name="Marletaz F."/>
            <person name="Cho S.J."/>
            <person name="Edsinger-Gonzales E."/>
            <person name="Havlak P."/>
            <person name="Hellsten U."/>
            <person name="Kuo D.H."/>
            <person name="Larsson T."/>
            <person name="Lv J."/>
            <person name="Arendt D."/>
            <person name="Savage R."/>
            <person name="Osoegawa K."/>
            <person name="de Jong P."/>
            <person name="Grimwood J."/>
            <person name="Chapman J.A."/>
            <person name="Shapiro H."/>
            <person name="Aerts A."/>
            <person name="Otillar R.P."/>
            <person name="Terry A.Y."/>
            <person name="Boore J.L."/>
            <person name="Grigoriev I.V."/>
            <person name="Lindberg D.R."/>
            <person name="Seaver E.C."/>
            <person name="Weisblat D.A."/>
            <person name="Putnam N.H."/>
            <person name="Rokhsar D.S."/>
        </authorList>
    </citation>
    <scope>NUCLEOTIDE SEQUENCE</scope>
</reference>
<dbReference type="KEGG" id="hro:HELRODRAFT_183202"/>